<evidence type="ECO:0000259" key="2">
    <source>
        <dbReference type="Pfam" id="PF16411"/>
    </source>
</evidence>
<dbReference type="AlphaFoldDB" id="A0A1T4LSJ1"/>
<proteinExistence type="predicted"/>
<name>A0A1T4LSJ1_9BACT</name>
<dbReference type="GO" id="GO:0019867">
    <property type="term" value="C:outer membrane"/>
    <property type="evidence" value="ECO:0007669"/>
    <property type="project" value="InterPro"/>
</dbReference>
<keyword evidence="1" id="KW-0732">Signal</keyword>
<dbReference type="PROSITE" id="PS51257">
    <property type="entry name" value="PROKAR_LIPOPROTEIN"/>
    <property type="match status" value="1"/>
</dbReference>
<evidence type="ECO:0000256" key="1">
    <source>
        <dbReference type="SAM" id="SignalP"/>
    </source>
</evidence>
<sequence length="279" mass="30418">MKKLFQYAVYALLVLVAPTALQSCNDDKDIVVIEGELPLKLNHLYMVGDATPAGWNIGAPTEMTLSPNDKFIFTYEGKLKVGEMKLPLTKGDWGGTFIFAPESGTEINENGVAKDGIEVRKENGNDAKWKVTKAGMYKVLINLRNYKIQVTYNGPEPVTPIVSTKLGMIGSAAPCGWTDNESNVTMFTKTSDTPLQYTYTGHLNTGELKLVYSGTTVAGYAGPYLQAPDAGVTLNHTGVSKQGMEIGGADNKWNVTEAGTYKVIFDLTKREIKVESFQP</sequence>
<evidence type="ECO:0000313" key="4">
    <source>
        <dbReference type="Proteomes" id="UP000190065"/>
    </source>
</evidence>
<reference evidence="3 4" key="1">
    <citation type="submission" date="2017-02" db="EMBL/GenBank/DDBJ databases">
        <authorList>
            <person name="Peterson S.W."/>
        </authorList>
    </citation>
    <scope>NUCLEOTIDE SEQUENCE [LARGE SCALE GENOMIC DNA]</scope>
    <source>
        <strain evidence="3 4">ATCC 43324</strain>
    </source>
</reference>
<dbReference type="GO" id="GO:2001070">
    <property type="term" value="F:starch binding"/>
    <property type="evidence" value="ECO:0007669"/>
    <property type="project" value="InterPro"/>
</dbReference>
<dbReference type="EMBL" id="FUXK01000004">
    <property type="protein sequence ID" value="SJZ57586.1"/>
    <property type="molecule type" value="Genomic_DNA"/>
</dbReference>
<feature type="signal peptide" evidence="1">
    <location>
        <begin position="1"/>
        <end position="22"/>
    </location>
</feature>
<gene>
    <name evidence="3" type="ORF">SAMN02745202_00520</name>
</gene>
<dbReference type="InterPro" id="IPR032187">
    <property type="entry name" value="SusF/SusE-like_C"/>
</dbReference>
<feature type="chain" id="PRO_5010555749" description="Outer membrane protein SusF/SusE-like C-terminal domain-containing protein" evidence="1">
    <location>
        <begin position="23"/>
        <end position="279"/>
    </location>
</feature>
<protein>
    <recommendedName>
        <fullName evidence="2">Outer membrane protein SusF/SusE-like C-terminal domain-containing protein</fullName>
    </recommendedName>
</protein>
<dbReference type="Pfam" id="PF16411">
    <property type="entry name" value="SusF_SusE"/>
    <property type="match status" value="1"/>
</dbReference>
<organism evidence="3 4">
    <name type="scientific">Segatella oulorum</name>
    <dbReference type="NCBI Taxonomy" id="28136"/>
    <lineage>
        <taxon>Bacteria</taxon>
        <taxon>Pseudomonadati</taxon>
        <taxon>Bacteroidota</taxon>
        <taxon>Bacteroidia</taxon>
        <taxon>Bacteroidales</taxon>
        <taxon>Prevotellaceae</taxon>
        <taxon>Segatella</taxon>
    </lineage>
</organism>
<dbReference type="eggNOG" id="ENOG502Z9MU">
    <property type="taxonomic scope" value="Bacteria"/>
</dbReference>
<evidence type="ECO:0000313" key="3">
    <source>
        <dbReference type="EMBL" id="SJZ57586.1"/>
    </source>
</evidence>
<dbReference type="RefSeq" id="WP_025069947.1">
    <property type="nucleotide sequence ID" value="NZ_FUXK01000004.1"/>
</dbReference>
<dbReference type="STRING" id="28136.SAMN02745202_00520"/>
<accession>A0A1T4LSJ1</accession>
<dbReference type="Proteomes" id="UP000190065">
    <property type="component" value="Unassembled WGS sequence"/>
</dbReference>
<feature type="domain" description="Outer membrane protein SusF/SusE-like C-terminal" evidence="2">
    <location>
        <begin position="43"/>
        <end position="148"/>
    </location>
</feature>
<dbReference type="Gene3D" id="2.60.40.3620">
    <property type="match status" value="2"/>
</dbReference>